<gene>
    <name evidence="2" type="ORF">HGP05_07430</name>
</gene>
<protein>
    <submittedName>
        <fullName evidence="2">DUF421 domain-containing protein</fullName>
    </submittedName>
</protein>
<proteinExistence type="predicted"/>
<dbReference type="EMBL" id="JABBCN010000002">
    <property type="protein sequence ID" value="NMX24782.1"/>
    <property type="molecule type" value="Genomic_DNA"/>
</dbReference>
<evidence type="ECO:0000313" key="2">
    <source>
        <dbReference type="EMBL" id="NMX24782.1"/>
    </source>
</evidence>
<reference evidence="2" key="1">
    <citation type="submission" date="2020-04" db="EMBL/GenBank/DDBJ databases">
        <authorList>
            <person name="Chakraborty B."/>
            <person name="Walker A.R."/>
            <person name="Burne R.A."/>
        </authorList>
    </citation>
    <scope>NUCLEOTIDE SEQUENCE [LARGE SCALE GENOMIC DNA]</scope>
    <source>
        <strain evidence="2">BCA8</strain>
    </source>
</reference>
<comment type="caution">
    <text evidence="2">The sequence shown here is derived from an EMBL/GenBank/DDBJ whole genome shotgun (WGS) entry which is preliminary data.</text>
</comment>
<name>A0A7Y0VBD7_STRSA</name>
<evidence type="ECO:0000259" key="1">
    <source>
        <dbReference type="Pfam" id="PF04239"/>
    </source>
</evidence>
<feature type="domain" description="YetF C-terminal" evidence="1">
    <location>
        <begin position="1"/>
        <end position="40"/>
    </location>
</feature>
<dbReference type="AlphaFoldDB" id="A0A7Y0VBD7"/>
<dbReference type="InterPro" id="IPR007353">
    <property type="entry name" value="DUF421"/>
</dbReference>
<accession>A0A7Y0VBD7</accession>
<dbReference type="Pfam" id="PF04239">
    <property type="entry name" value="DUF421"/>
    <property type="match status" value="1"/>
</dbReference>
<organism evidence="2">
    <name type="scientific">Streptococcus sanguinis</name>
    <dbReference type="NCBI Taxonomy" id="1305"/>
    <lineage>
        <taxon>Bacteria</taxon>
        <taxon>Bacillati</taxon>
        <taxon>Bacillota</taxon>
        <taxon>Bacilli</taxon>
        <taxon>Lactobacillales</taxon>
        <taxon>Streptococcaceae</taxon>
        <taxon>Streptococcus</taxon>
    </lineage>
</organism>
<sequence>MEQNGQIIIVQAGEENPKYPLITDGVVQIDILESIDKQKSGWWRDWLKMDTPIFRISSSQSMKVAT</sequence>